<reference evidence="2 3" key="1">
    <citation type="submission" date="2010-09" db="EMBL/GenBank/DDBJ databases">
        <authorList>
            <person name="Harkins D.M."/>
            <person name="Madupu R."/>
            <person name="Durkin A.S."/>
            <person name="Torralba M."/>
            <person name="Methe B."/>
            <person name="Sutton G.G."/>
            <person name="Nelson K.E."/>
        </authorList>
    </citation>
    <scope>NUCLEOTIDE SEQUENCE [LARGE SCALE GENOMIC DNA]</scope>
    <source>
        <strain evidence="2 3">CRIS 21A-A</strain>
    </source>
</reference>
<proteinExistence type="predicted"/>
<dbReference type="eggNOG" id="ENOG50349RF">
    <property type="taxonomic scope" value="Bacteria"/>
</dbReference>
<dbReference type="RefSeq" id="WP_008447452.1">
    <property type="nucleotide sequence ID" value="NZ_ADFQ01000019.1"/>
</dbReference>
<sequence length="135" mass="14729">MIKHYSSDSNIAVNLVLRSGKSTHIAFVPLSSGGSTFSTNIEDIQKALENHYRFNSLFKLDRAEDENAPKTTPLQETSKEDTTVSSNGLRKITVHDEGEAKDYLADVLGVSRTKLRSSKAIVDAATANGIEFEGL</sequence>
<dbReference type="EMBL" id="ADFQ01000019">
    <property type="protein sequence ID" value="EFN91711.1"/>
    <property type="molecule type" value="Genomic_DNA"/>
</dbReference>
<name>E1GUF0_9BACT</name>
<accession>E1GUF0</accession>
<evidence type="ECO:0000313" key="3">
    <source>
        <dbReference type="Proteomes" id="UP000016016"/>
    </source>
</evidence>
<comment type="caution">
    <text evidence="2">The sequence shown here is derived from an EMBL/GenBank/DDBJ whole genome shotgun (WGS) entry which is preliminary data.</text>
</comment>
<evidence type="ECO:0000256" key="1">
    <source>
        <dbReference type="SAM" id="MobiDB-lite"/>
    </source>
</evidence>
<gene>
    <name evidence="2" type="ORF">HMPREF9018_0451</name>
</gene>
<dbReference type="AlphaFoldDB" id="E1GUF0"/>
<dbReference type="Proteomes" id="UP000016016">
    <property type="component" value="Unassembled WGS sequence"/>
</dbReference>
<feature type="region of interest" description="Disordered" evidence="1">
    <location>
        <begin position="64"/>
        <end position="91"/>
    </location>
</feature>
<evidence type="ECO:0000313" key="2">
    <source>
        <dbReference type="EMBL" id="EFN91711.1"/>
    </source>
</evidence>
<protein>
    <submittedName>
        <fullName evidence="2">Uncharacterized protein</fullName>
    </submittedName>
</protein>
<organism evidence="2 3">
    <name type="scientific">Prevotella amnii CRIS 21A-A</name>
    <dbReference type="NCBI Taxonomy" id="679191"/>
    <lineage>
        <taxon>Bacteria</taxon>
        <taxon>Pseudomonadati</taxon>
        <taxon>Bacteroidota</taxon>
        <taxon>Bacteroidia</taxon>
        <taxon>Bacteroidales</taxon>
        <taxon>Prevotellaceae</taxon>
        <taxon>Prevotella</taxon>
    </lineage>
</organism>